<name>A0ABT7SZ51_9ALTE</name>
<dbReference type="CDD" id="cd13225">
    <property type="entry name" value="PH-like_bacteria"/>
    <property type="match status" value="1"/>
</dbReference>
<evidence type="ECO:0000313" key="3">
    <source>
        <dbReference type="Proteomes" id="UP001234343"/>
    </source>
</evidence>
<protein>
    <submittedName>
        <fullName evidence="2">PH domain-containing protein</fullName>
    </submittedName>
</protein>
<reference evidence="2 3" key="1">
    <citation type="submission" date="2023-06" db="EMBL/GenBank/DDBJ databases">
        <title>Alteromonas sp. ASW11-36 isolated from intertidal sand.</title>
        <authorList>
            <person name="Li Y."/>
        </authorList>
    </citation>
    <scope>NUCLEOTIDE SEQUENCE [LARGE SCALE GENOMIC DNA]</scope>
    <source>
        <strain evidence="2 3">ASW11-36</strain>
    </source>
</reference>
<dbReference type="InterPro" id="IPR037063">
    <property type="entry name" value="PHb_sf"/>
</dbReference>
<accession>A0ABT7SZ51</accession>
<dbReference type="Proteomes" id="UP001234343">
    <property type="component" value="Unassembled WGS sequence"/>
</dbReference>
<dbReference type="Gene3D" id="2.30.29.50">
    <property type="entry name" value="Bacterial Pleckstrin homology domain"/>
    <property type="match status" value="1"/>
</dbReference>
<dbReference type="InterPro" id="IPR012544">
    <property type="entry name" value="PHb"/>
</dbReference>
<feature type="domain" description="Bacterial Pleckstrin homology" evidence="1">
    <location>
        <begin position="2"/>
        <end position="121"/>
    </location>
</feature>
<evidence type="ECO:0000259" key="1">
    <source>
        <dbReference type="Pfam" id="PF08000"/>
    </source>
</evidence>
<evidence type="ECO:0000313" key="2">
    <source>
        <dbReference type="EMBL" id="MDM7861462.1"/>
    </source>
</evidence>
<dbReference type="RefSeq" id="WP_289366001.1">
    <property type="nucleotide sequence ID" value="NZ_JAUCBP010000011.1"/>
</dbReference>
<keyword evidence="3" id="KW-1185">Reference proteome</keyword>
<organism evidence="2 3">
    <name type="scientific">Alteromonas arenosi</name>
    <dbReference type="NCBI Taxonomy" id="3055817"/>
    <lineage>
        <taxon>Bacteria</taxon>
        <taxon>Pseudomonadati</taxon>
        <taxon>Pseudomonadota</taxon>
        <taxon>Gammaproteobacteria</taxon>
        <taxon>Alteromonadales</taxon>
        <taxon>Alteromonadaceae</taxon>
        <taxon>Alteromonas/Salinimonas group</taxon>
        <taxon>Alteromonas</taxon>
    </lineage>
</organism>
<gene>
    <name evidence="2" type="ORF">QTP81_12745</name>
</gene>
<comment type="caution">
    <text evidence="2">The sequence shown here is derived from an EMBL/GenBank/DDBJ whole genome shotgun (WGS) entry which is preliminary data.</text>
</comment>
<dbReference type="PANTHER" id="PTHR35796:SF3">
    <property type="entry name" value="BHLH DOMAIN-CONTAINING PROTEIN"/>
    <property type="match status" value="1"/>
</dbReference>
<proteinExistence type="predicted"/>
<dbReference type="EMBL" id="JAUCBP010000011">
    <property type="protein sequence ID" value="MDM7861462.1"/>
    <property type="molecule type" value="Genomic_DNA"/>
</dbReference>
<dbReference type="SUPFAM" id="SSF50729">
    <property type="entry name" value="PH domain-like"/>
    <property type="match status" value="1"/>
</dbReference>
<dbReference type="Pfam" id="PF08000">
    <property type="entry name" value="bPH_1"/>
    <property type="match status" value="1"/>
</dbReference>
<sequence length="124" mass="13739">MGLLDKLMGNASEVDAGEVQEELAPVLADSERVTQAFKLVRDMFVFTNARLIFIDKQGMTGKKVEYHSVPYRAITQFNVETAGHFDMDAELTIWISGQSNPLKVELNKETAIGLQKSLANAMFG</sequence>
<dbReference type="PANTHER" id="PTHR35796">
    <property type="entry name" value="HYPOTHETICAL CYTOSOLIC PROTEIN"/>
    <property type="match status" value="1"/>
</dbReference>